<organism evidence="4 5">
    <name type="scientific">Sphingobium jiangsuense</name>
    <dbReference type="NCBI Taxonomy" id="870476"/>
    <lineage>
        <taxon>Bacteria</taxon>
        <taxon>Pseudomonadati</taxon>
        <taxon>Pseudomonadota</taxon>
        <taxon>Alphaproteobacteria</taxon>
        <taxon>Sphingomonadales</taxon>
        <taxon>Sphingomonadaceae</taxon>
        <taxon>Sphingobium</taxon>
    </lineage>
</organism>
<evidence type="ECO:0000256" key="1">
    <source>
        <dbReference type="ARBA" id="ARBA00022612"/>
    </source>
</evidence>
<accession>A0A7W6BMW4</accession>
<dbReference type="RefSeq" id="WP_284278952.1">
    <property type="nucleotide sequence ID" value="NZ_BSPS01000156.1"/>
</dbReference>
<dbReference type="AlphaFoldDB" id="A0A7W6BMW4"/>
<dbReference type="Pfam" id="PF17289">
    <property type="entry name" value="Terminase_6C"/>
    <property type="match status" value="1"/>
</dbReference>
<dbReference type="Proteomes" id="UP000571950">
    <property type="component" value="Unassembled WGS sequence"/>
</dbReference>
<keyword evidence="1" id="KW-1188">Viral release from host cell</keyword>
<comment type="caution">
    <text evidence="4">The sequence shown here is derived from an EMBL/GenBank/DDBJ whole genome shotgun (WGS) entry which is preliminary data.</text>
</comment>
<evidence type="ECO:0000313" key="5">
    <source>
        <dbReference type="Proteomes" id="UP000571950"/>
    </source>
</evidence>
<feature type="domain" description="Terminase large subunit gp17-like C-terminal" evidence="3">
    <location>
        <begin position="295"/>
        <end position="441"/>
    </location>
</feature>
<name>A0A7W6BMW4_9SPHN</name>
<feature type="domain" description="Phage terminase large subunit N-terminal" evidence="2">
    <location>
        <begin position="37"/>
        <end position="233"/>
    </location>
</feature>
<dbReference type="EMBL" id="JACIDT010000035">
    <property type="protein sequence ID" value="MBB3928789.1"/>
    <property type="molecule type" value="Genomic_DNA"/>
</dbReference>
<dbReference type="Pfam" id="PF04466">
    <property type="entry name" value="Terminase_3"/>
    <property type="match status" value="1"/>
</dbReference>
<reference evidence="4 5" key="1">
    <citation type="submission" date="2020-08" db="EMBL/GenBank/DDBJ databases">
        <title>Genomic Encyclopedia of Type Strains, Phase IV (KMG-IV): sequencing the most valuable type-strain genomes for metagenomic binning, comparative biology and taxonomic classification.</title>
        <authorList>
            <person name="Goeker M."/>
        </authorList>
    </citation>
    <scope>NUCLEOTIDE SEQUENCE [LARGE SCALE GENOMIC DNA]</scope>
    <source>
        <strain evidence="4 5">DSM 26189</strain>
    </source>
</reference>
<dbReference type="InterPro" id="IPR035421">
    <property type="entry name" value="Terminase_6C"/>
</dbReference>
<evidence type="ECO:0000259" key="2">
    <source>
        <dbReference type="Pfam" id="PF04466"/>
    </source>
</evidence>
<dbReference type="InterPro" id="IPR027417">
    <property type="entry name" value="P-loop_NTPase"/>
</dbReference>
<dbReference type="Gene3D" id="3.30.420.240">
    <property type="match status" value="1"/>
</dbReference>
<proteinExistence type="predicted"/>
<sequence length="455" mass="50189">MNAPASIGHNCGPPIAKLTARQKLANKLLASAARNIMLRGGSRSGKTFILCRAIIQRAINAPNSRHVIFRFRFNHAKTSVWADTLPKVLKLCFPTLRVRFDKTDFYIELPNGSQIWIAGLDDKERVEKILGQEYATLYFNESSQIPWGSVETAMSRLAQKCDLAPEIAAATGKTHLALKAYFDCNPPSKLHWSYQLFRAKLKPGTKEALPNPDDYAEMKVNPSDNAENLPAEYFDVLASMSAAKRLRFEAGEWASEVNGALWALEDRTAPDGKRIPGIDSTRVAEHPKMRRIVVAVDPSGTKGDGGGDDIGIVVAGLGEDGRGYVLEDGTCQLSPEGWGRRAVELYDKWGADRIVGERNFGGDMVRFTVATADRRAAFKEVSASRGKHIRAEPISALYEQEKVSHVGVFPDLEDQMCNFTASGYIGDSSPDRADALVWALTELMLNSRLTRFDVL</sequence>
<protein>
    <submittedName>
        <fullName evidence="4">Phage terminase large subunit-like protein</fullName>
    </submittedName>
</protein>
<evidence type="ECO:0000259" key="3">
    <source>
        <dbReference type="Pfam" id="PF17289"/>
    </source>
</evidence>
<dbReference type="InterPro" id="IPR035412">
    <property type="entry name" value="Terminase_L_N"/>
</dbReference>
<gene>
    <name evidence="4" type="ORF">GGR43_004534</name>
</gene>
<dbReference type="Gene3D" id="3.40.50.300">
    <property type="entry name" value="P-loop containing nucleotide triphosphate hydrolases"/>
    <property type="match status" value="1"/>
</dbReference>
<keyword evidence="5" id="KW-1185">Reference proteome</keyword>
<evidence type="ECO:0000313" key="4">
    <source>
        <dbReference type="EMBL" id="MBB3928789.1"/>
    </source>
</evidence>